<proteinExistence type="predicted"/>
<dbReference type="EMBL" id="BK014908">
    <property type="protein sequence ID" value="DAD81857.1"/>
    <property type="molecule type" value="Genomic_DNA"/>
</dbReference>
<accession>A0A8S5MHP6</accession>
<name>A0A8S5MHP6_9CAUD</name>
<protein>
    <submittedName>
        <fullName evidence="1">High molecular weight glutenin subunit</fullName>
    </submittedName>
</protein>
<organism evidence="1">
    <name type="scientific">Siphoviridae sp. ctvyM23</name>
    <dbReference type="NCBI Taxonomy" id="2826514"/>
    <lineage>
        <taxon>Viruses</taxon>
        <taxon>Duplodnaviria</taxon>
        <taxon>Heunggongvirae</taxon>
        <taxon>Uroviricota</taxon>
        <taxon>Caudoviricetes</taxon>
    </lineage>
</organism>
<evidence type="ECO:0000313" key="1">
    <source>
        <dbReference type="EMBL" id="DAD81857.1"/>
    </source>
</evidence>
<sequence length="52" mass="6182">MEWMAKLIFMLTAFFAVIITMVICVSNKYPSKLCGDRLKAWLERLERKNEKD</sequence>
<reference evidence="1" key="1">
    <citation type="journal article" date="2021" name="Proc. Natl. Acad. Sci. U.S.A.">
        <title>A Catalog of Tens of Thousands of Viruses from Human Metagenomes Reveals Hidden Associations with Chronic Diseases.</title>
        <authorList>
            <person name="Tisza M.J."/>
            <person name="Buck C.B."/>
        </authorList>
    </citation>
    <scope>NUCLEOTIDE SEQUENCE</scope>
    <source>
        <strain evidence="1">CtvyM23</strain>
    </source>
</reference>